<name>A0A3B1AXR2_9ZZZZ</name>
<reference evidence="2" key="1">
    <citation type="submission" date="2018-06" db="EMBL/GenBank/DDBJ databases">
        <authorList>
            <person name="Zhirakovskaya E."/>
        </authorList>
    </citation>
    <scope>NUCLEOTIDE SEQUENCE</scope>
</reference>
<dbReference type="InterPro" id="IPR045792">
    <property type="entry name" value="DUF6036"/>
</dbReference>
<organism evidence="2">
    <name type="scientific">hydrothermal vent metagenome</name>
    <dbReference type="NCBI Taxonomy" id="652676"/>
    <lineage>
        <taxon>unclassified sequences</taxon>
        <taxon>metagenomes</taxon>
        <taxon>ecological metagenomes</taxon>
    </lineage>
</organism>
<dbReference type="Pfam" id="PF19502">
    <property type="entry name" value="DUF6036"/>
    <property type="match status" value="1"/>
</dbReference>
<evidence type="ECO:0000259" key="1">
    <source>
        <dbReference type="Pfam" id="PF19502"/>
    </source>
</evidence>
<sequence length="178" mass="19689">MALDKVKIEKIFQGLGRELSTPTTLCIFGSSPAIFCGQQSRQTQDIDVWHASSVYDGGSLSEACSKVGVLYDPKGEIDPDSVYFQIVRPGIVALPAKFETESLAQFGNLKLVMPAPAVLAAAKLVRANDNDINDIVWWMRHRNLKEHQIEQAIKRFPDNSQRETAKENIVFVQLVSGG</sequence>
<evidence type="ECO:0000313" key="2">
    <source>
        <dbReference type="EMBL" id="VAX04048.1"/>
    </source>
</evidence>
<protein>
    <recommendedName>
        <fullName evidence="1">DUF6036 domain-containing protein</fullName>
    </recommendedName>
</protein>
<dbReference type="AlphaFoldDB" id="A0A3B1AXR2"/>
<dbReference type="EMBL" id="UOFV01000444">
    <property type="protein sequence ID" value="VAX04048.1"/>
    <property type="molecule type" value="Genomic_DNA"/>
</dbReference>
<gene>
    <name evidence="2" type="ORF">MNBD_GAMMA19-1096</name>
</gene>
<proteinExistence type="predicted"/>
<feature type="domain" description="DUF6036" evidence="1">
    <location>
        <begin position="23"/>
        <end position="136"/>
    </location>
</feature>
<accession>A0A3B1AXR2</accession>